<dbReference type="GO" id="GO:0003677">
    <property type="term" value="F:DNA binding"/>
    <property type="evidence" value="ECO:0007669"/>
    <property type="project" value="UniProtKB-KW"/>
</dbReference>
<dbReference type="Pfam" id="PF04542">
    <property type="entry name" value="Sigma70_r2"/>
    <property type="match status" value="1"/>
</dbReference>
<dbReference type="Proteomes" id="UP000000851">
    <property type="component" value="Chromosome"/>
</dbReference>
<dbReference type="InterPro" id="IPR007627">
    <property type="entry name" value="RNA_pol_sigma70_r2"/>
</dbReference>
<dbReference type="SUPFAM" id="SSF88946">
    <property type="entry name" value="Sigma2 domain of RNA polymerase sigma factors"/>
    <property type="match status" value="1"/>
</dbReference>
<dbReference type="STRING" id="479433.Caci_6472"/>
<dbReference type="InterPro" id="IPR036388">
    <property type="entry name" value="WH-like_DNA-bd_sf"/>
</dbReference>
<feature type="domain" description="RNA polymerase sigma factor 70 region 4 type 2" evidence="8">
    <location>
        <begin position="100"/>
        <end position="151"/>
    </location>
</feature>
<dbReference type="NCBIfam" id="TIGR02937">
    <property type="entry name" value="sigma70-ECF"/>
    <property type="match status" value="1"/>
</dbReference>
<feature type="compositionally biased region" description="Basic and acidic residues" evidence="6">
    <location>
        <begin position="156"/>
        <end position="176"/>
    </location>
</feature>
<dbReference type="GO" id="GO:0016987">
    <property type="term" value="F:sigma factor activity"/>
    <property type="evidence" value="ECO:0007669"/>
    <property type="project" value="UniProtKB-KW"/>
</dbReference>
<dbReference type="InterPro" id="IPR013249">
    <property type="entry name" value="RNA_pol_sigma70_r4_t2"/>
</dbReference>
<dbReference type="EMBL" id="CP001700">
    <property type="protein sequence ID" value="ACU75323.1"/>
    <property type="molecule type" value="Genomic_DNA"/>
</dbReference>
<dbReference type="InParanoid" id="C7PWP3"/>
<protein>
    <submittedName>
        <fullName evidence="9">RNA polymerase, sigma-24 subunit, ECF subfamily</fullName>
    </submittedName>
</protein>
<dbReference type="PANTHER" id="PTHR43133:SF50">
    <property type="entry name" value="ECF RNA POLYMERASE SIGMA FACTOR SIGM"/>
    <property type="match status" value="1"/>
</dbReference>
<keyword evidence="10" id="KW-1185">Reference proteome</keyword>
<dbReference type="Pfam" id="PF08281">
    <property type="entry name" value="Sigma70_r4_2"/>
    <property type="match status" value="1"/>
</dbReference>
<dbReference type="InterPro" id="IPR014284">
    <property type="entry name" value="RNA_pol_sigma-70_dom"/>
</dbReference>
<evidence type="ECO:0000256" key="4">
    <source>
        <dbReference type="ARBA" id="ARBA00023125"/>
    </source>
</evidence>
<evidence type="ECO:0000256" key="6">
    <source>
        <dbReference type="SAM" id="MobiDB-lite"/>
    </source>
</evidence>
<dbReference type="OrthoDB" id="3777963at2"/>
<evidence type="ECO:0000256" key="3">
    <source>
        <dbReference type="ARBA" id="ARBA00023082"/>
    </source>
</evidence>
<dbReference type="Gene3D" id="1.10.1740.10">
    <property type="match status" value="1"/>
</dbReference>
<evidence type="ECO:0000259" key="8">
    <source>
        <dbReference type="Pfam" id="PF08281"/>
    </source>
</evidence>
<sequence length="176" mass="19765">MRDSQSFDDFYLASVRRVTSYVHAWTGNLADAEDIVQEAFAKAWQHWGKVGGYADPEGWVRTVAFRHRVSVWRKATTRLTAHRLHGPPGDEPEVSPDYVAIIAALRKIPEAERRAIVLHHIVGLTVEDVAAETGVAQGTVKARLHRGRHRLSGHLTIDDPVGRSQESIRKEMHGHE</sequence>
<name>C7PWP3_CATAD</name>
<organism evidence="9 10">
    <name type="scientific">Catenulispora acidiphila (strain DSM 44928 / JCM 14897 / NBRC 102108 / NRRL B-24433 / ID139908)</name>
    <dbReference type="NCBI Taxonomy" id="479433"/>
    <lineage>
        <taxon>Bacteria</taxon>
        <taxon>Bacillati</taxon>
        <taxon>Actinomycetota</taxon>
        <taxon>Actinomycetes</taxon>
        <taxon>Catenulisporales</taxon>
        <taxon>Catenulisporaceae</taxon>
        <taxon>Catenulispora</taxon>
    </lineage>
</organism>
<dbReference type="eggNOG" id="COG1595">
    <property type="taxonomic scope" value="Bacteria"/>
</dbReference>
<dbReference type="Gene3D" id="1.10.10.10">
    <property type="entry name" value="Winged helix-like DNA-binding domain superfamily/Winged helix DNA-binding domain"/>
    <property type="match status" value="1"/>
</dbReference>
<keyword evidence="4" id="KW-0238">DNA-binding</keyword>
<evidence type="ECO:0000256" key="5">
    <source>
        <dbReference type="ARBA" id="ARBA00023163"/>
    </source>
</evidence>
<dbReference type="CDD" id="cd06171">
    <property type="entry name" value="Sigma70_r4"/>
    <property type="match status" value="1"/>
</dbReference>
<keyword evidence="5" id="KW-0804">Transcription</keyword>
<feature type="domain" description="RNA polymerase sigma-70 region 2" evidence="7">
    <location>
        <begin position="12"/>
        <end position="75"/>
    </location>
</feature>
<evidence type="ECO:0000313" key="10">
    <source>
        <dbReference type="Proteomes" id="UP000000851"/>
    </source>
</evidence>
<evidence type="ECO:0000259" key="7">
    <source>
        <dbReference type="Pfam" id="PF04542"/>
    </source>
</evidence>
<reference evidence="9 10" key="1">
    <citation type="journal article" date="2009" name="Stand. Genomic Sci.">
        <title>Complete genome sequence of Catenulispora acidiphila type strain (ID 139908).</title>
        <authorList>
            <person name="Copeland A."/>
            <person name="Lapidus A."/>
            <person name="Glavina Del Rio T."/>
            <person name="Nolan M."/>
            <person name="Lucas S."/>
            <person name="Chen F."/>
            <person name="Tice H."/>
            <person name="Cheng J.F."/>
            <person name="Bruce D."/>
            <person name="Goodwin L."/>
            <person name="Pitluck S."/>
            <person name="Mikhailova N."/>
            <person name="Pati A."/>
            <person name="Ivanova N."/>
            <person name="Mavromatis K."/>
            <person name="Chen A."/>
            <person name="Palaniappan K."/>
            <person name="Chain P."/>
            <person name="Land M."/>
            <person name="Hauser L."/>
            <person name="Chang Y.J."/>
            <person name="Jeffries C.D."/>
            <person name="Chertkov O."/>
            <person name="Brettin T."/>
            <person name="Detter J.C."/>
            <person name="Han C."/>
            <person name="Ali Z."/>
            <person name="Tindall B.J."/>
            <person name="Goker M."/>
            <person name="Bristow J."/>
            <person name="Eisen J.A."/>
            <person name="Markowitz V."/>
            <person name="Hugenholtz P."/>
            <person name="Kyrpides N.C."/>
            <person name="Klenk H.P."/>
        </authorList>
    </citation>
    <scope>NUCLEOTIDE SEQUENCE [LARGE SCALE GENOMIC DNA]</scope>
    <source>
        <strain evidence="10">DSM 44928 / JCM 14897 / NBRC 102108 / NRRL B-24433 / ID139908</strain>
    </source>
</reference>
<accession>C7PWP3</accession>
<evidence type="ECO:0000256" key="1">
    <source>
        <dbReference type="ARBA" id="ARBA00010641"/>
    </source>
</evidence>
<dbReference type="AlphaFoldDB" id="C7PWP3"/>
<dbReference type="InterPro" id="IPR039425">
    <property type="entry name" value="RNA_pol_sigma-70-like"/>
</dbReference>
<dbReference type="RefSeq" id="WP_015795052.1">
    <property type="nucleotide sequence ID" value="NC_013131.1"/>
</dbReference>
<evidence type="ECO:0000256" key="2">
    <source>
        <dbReference type="ARBA" id="ARBA00023015"/>
    </source>
</evidence>
<comment type="similarity">
    <text evidence="1">Belongs to the sigma-70 factor family. ECF subfamily.</text>
</comment>
<dbReference type="HOGENOM" id="CLU_047691_15_5_11"/>
<gene>
    <name evidence="9" type="ordered locus">Caci_6472</name>
</gene>
<keyword evidence="3" id="KW-0731">Sigma factor</keyword>
<dbReference type="InterPro" id="IPR013324">
    <property type="entry name" value="RNA_pol_sigma_r3/r4-like"/>
</dbReference>
<dbReference type="InterPro" id="IPR013325">
    <property type="entry name" value="RNA_pol_sigma_r2"/>
</dbReference>
<dbReference type="GO" id="GO:0006352">
    <property type="term" value="P:DNA-templated transcription initiation"/>
    <property type="evidence" value="ECO:0007669"/>
    <property type="project" value="InterPro"/>
</dbReference>
<evidence type="ECO:0000313" key="9">
    <source>
        <dbReference type="EMBL" id="ACU75323.1"/>
    </source>
</evidence>
<keyword evidence="2" id="KW-0805">Transcription regulation</keyword>
<dbReference type="KEGG" id="cai:Caci_6472"/>
<dbReference type="SUPFAM" id="SSF88659">
    <property type="entry name" value="Sigma3 and sigma4 domains of RNA polymerase sigma factors"/>
    <property type="match status" value="1"/>
</dbReference>
<feature type="region of interest" description="Disordered" evidence="6">
    <location>
        <begin position="151"/>
        <end position="176"/>
    </location>
</feature>
<dbReference type="PANTHER" id="PTHR43133">
    <property type="entry name" value="RNA POLYMERASE ECF-TYPE SIGMA FACTO"/>
    <property type="match status" value="1"/>
</dbReference>
<proteinExistence type="inferred from homology"/>